<reference evidence="2 3" key="1">
    <citation type="journal article" date="2016" name="Sci. Rep.">
        <title>The Dendrobium catenatum Lindl. genome sequence provides insights into polysaccharide synthase, floral development and adaptive evolution.</title>
        <authorList>
            <person name="Zhang G.Q."/>
            <person name="Xu Q."/>
            <person name="Bian C."/>
            <person name="Tsai W.C."/>
            <person name="Yeh C.M."/>
            <person name="Liu K.W."/>
            <person name="Yoshida K."/>
            <person name="Zhang L.S."/>
            <person name="Chang S.B."/>
            <person name="Chen F."/>
            <person name="Shi Y."/>
            <person name="Su Y.Y."/>
            <person name="Zhang Y.Q."/>
            <person name="Chen L.J."/>
            <person name="Yin Y."/>
            <person name="Lin M."/>
            <person name="Huang H."/>
            <person name="Deng H."/>
            <person name="Wang Z.W."/>
            <person name="Zhu S.L."/>
            <person name="Zhao X."/>
            <person name="Deng C."/>
            <person name="Niu S.C."/>
            <person name="Huang J."/>
            <person name="Wang M."/>
            <person name="Liu G.H."/>
            <person name="Yang H.J."/>
            <person name="Xiao X.J."/>
            <person name="Hsiao Y.Y."/>
            <person name="Wu W.L."/>
            <person name="Chen Y.Y."/>
            <person name="Mitsuda N."/>
            <person name="Ohme-Takagi M."/>
            <person name="Luo Y.B."/>
            <person name="Van de Peer Y."/>
            <person name="Liu Z.J."/>
        </authorList>
    </citation>
    <scope>NUCLEOTIDE SEQUENCE [LARGE SCALE GENOMIC DNA]</scope>
    <source>
        <tissue evidence="2">The whole plant</tissue>
    </source>
</reference>
<proteinExistence type="predicted"/>
<sequence length="109" mass="12753">MISSSSKRGRLAAESSSSSSRHSARFLSVENEEAYHKYKACKITPSKMLNQAALNFKVEKVKPYEECKNSNFRDECRNVRRENAHSRSFALEMEHWNLKIKKKPLKMWN</sequence>
<evidence type="ECO:0000256" key="1">
    <source>
        <dbReference type="SAM" id="MobiDB-lite"/>
    </source>
</evidence>
<name>A0A2I0X9C0_9ASPA</name>
<dbReference type="EMBL" id="KZ502052">
    <property type="protein sequence ID" value="PKU84480.1"/>
    <property type="molecule type" value="Genomic_DNA"/>
</dbReference>
<gene>
    <name evidence="2" type="ORF">MA16_Dca002993</name>
</gene>
<dbReference type="Proteomes" id="UP000233837">
    <property type="component" value="Unassembled WGS sequence"/>
</dbReference>
<evidence type="ECO:0000313" key="2">
    <source>
        <dbReference type="EMBL" id="PKU84480.1"/>
    </source>
</evidence>
<organism evidence="2 3">
    <name type="scientific">Dendrobium catenatum</name>
    <dbReference type="NCBI Taxonomy" id="906689"/>
    <lineage>
        <taxon>Eukaryota</taxon>
        <taxon>Viridiplantae</taxon>
        <taxon>Streptophyta</taxon>
        <taxon>Embryophyta</taxon>
        <taxon>Tracheophyta</taxon>
        <taxon>Spermatophyta</taxon>
        <taxon>Magnoliopsida</taxon>
        <taxon>Liliopsida</taxon>
        <taxon>Asparagales</taxon>
        <taxon>Orchidaceae</taxon>
        <taxon>Epidendroideae</taxon>
        <taxon>Malaxideae</taxon>
        <taxon>Dendrobiinae</taxon>
        <taxon>Dendrobium</taxon>
    </lineage>
</organism>
<feature type="region of interest" description="Disordered" evidence="1">
    <location>
        <begin position="1"/>
        <end position="26"/>
    </location>
</feature>
<reference evidence="2 3" key="2">
    <citation type="journal article" date="2017" name="Nature">
        <title>The Apostasia genome and the evolution of orchids.</title>
        <authorList>
            <person name="Zhang G.Q."/>
            <person name="Liu K.W."/>
            <person name="Li Z."/>
            <person name="Lohaus R."/>
            <person name="Hsiao Y.Y."/>
            <person name="Niu S.C."/>
            <person name="Wang J.Y."/>
            <person name="Lin Y.C."/>
            <person name="Xu Q."/>
            <person name="Chen L.J."/>
            <person name="Yoshida K."/>
            <person name="Fujiwara S."/>
            <person name="Wang Z.W."/>
            <person name="Zhang Y.Q."/>
            <person name="Mitsuda N."/>
            <person name="Wang M."/>
            <person name="Liu G.H."/>
            <person name="Pecoraro L."/>
            <person name="Huang H.X."/>
            <person name="Xiao X.J."/>
            <person name="Lin M."/>
            <person name="Wu X.Y."/>
            <person name="Wu W.L."/>
            <person name="Chen Y.Y."/>
            <person name="Chang S.B."/>
            <person name="Sakamoto S."/>
            <person name="Ohme-Takagi M."/>
            <person name="Yagi M."/>
            <person name="Zeng S.J."/>
            <person name="Shen C.Y."/>
            <person name="Yeh C.M."/>
            <person name="Luo Y.B."/>
            <person name="Tsai W.C."/>
            <person name="Van de Peer Y."/>
            <person name="Liu Z.J."/>
        </authorList>
    </citation>
    <scope>NUCLEOTIDE SEQUENCE [LARGE SCALE GENOMIC DNA]</scope>
    <source>
        <tissue evidence="2">The whole plant</tissue>
    </source>
</reference>
<accession>A0A2I0X9C0</accession>
<dbReference type="AlphaFoldDB" id="A0A2I0X9C0"/>
<feature type="compositionally biased region" description="Low complexity" evidence="1">
    <location>
        <begin position="12"/>
        <end position="26"/>
    </location>
</feature>
<evidence type="ECO:0000313" key="3">
    <source>
        <dbReference type="Proteomes" id="UP000233837"/>
    </source>
</evidence>
<keyword evidence="3" id="KW-1185">Reference proteome</keyword>
<protein>
    <submittedName>
        <fullName evidence="2">Uncharacterized protein</fullName>
    </submittedName>
</protein>